<evidence type="ECO:0000256" key="1">
    <source>
        <dbReference type="ARBA" id="ARBA00004589"/>
    </source>
</evidence>
<keyword evidence="5" id="KW-0336">GPI-anchor</keyword>
<dbReference type="AlphaFoldDB" id="A0AAV9UY65"/>
<dbReference type="EMBL" id="JAVHNQ010000004">
    <property type="protein sequence ID" value="KAK6349477.1"/>
    <property type="molecule type" value="Genomic_DNA"/>
</dbReference>
<evidence type="ECO:0000256" key="7">
    <source>
        <dbReference type="ARBA" id="ARBA00023157"/>
    </source>
</evidence>
<dbReference type="Pfam" id="PF05730">
    <property type="entry name" value="CFEM"/>
    <property type="match status" value="1"/>
</dbReference>
<feature type="signal peptide" evidence="11">
    <location>
        <begin position="1"/>
        <end position="19"/>
    </location>
</feature>
<dbReference type="InterPro" id="IPR008427">
    <property type="entry name" value="Extracellular_membr_CFEM_dom"/>
</dbReference>
<evidence type="ECO:0000256" key="8">
    <source>
        <dbReference type="ARBA" id="ARBA00023288"/>
    </source>
</evidence>
<evidence type="ECO:0000313" key="13">
    <source>
        <dbReference type="EMBL" id="KAK6349477.1"/>
    </source>
</evidence>
<evidence type="ECO:0000259" key="12">
    <source>
        <dbReference type="PROSITE" id="PS52012"/>
    </source>
</evidence>
<keyword evidence="7 9" id="KW-1015">Disulfide bond</keyword>
<feature type="chain" id="PRO_5043664856" description="CFEM domain-containing protein" evidence="11">
    <location>
        <begin position="20"/>
        <end position="128"/>
    </location>
</feature>
<feature type="binding site" description="axial binding residue" evidence="9">
    <location>
        <position position="50"/>
    </location>
    <ligand>
        <name>heme</name>
        <dbReference type="ChEBI" id="CHEBI:30413"/>
    </ligand>
    <ligandPart>
        <name>Fe</name>
        <dbReference type="ChEBI" id="CHEBI:18248"/>
    </ligandPart>
</feature>
<name>A0AAV9UY65_9PEZI</name>
<comment type="subcellular location">
    <subcellularLocation>
        <location evidence="1">Membrane</location>
        <topology evidence="1">Lipid-anchor</topology>
        <topology evidence="1">GPI-anchor</topology>
    </subcellularLocation>
    <subcellularLocation>
        <location evidence="2">Secreted</location>
    </subcellularLocation>
</comment>
<evidence type="ECO:0000256" key="11">
    <source>
        <dbReference type="SAM" id="SignalP"/>
    </source>
</evidence>
<dbReference type="Proteomes" id="UP001375240">
    <property type="component" value="Unassembled WGS sequence"/>
</dbReference>
<evidence type="ECO:0000313" key="14">
    <source>
        <dbReference type="Proteomes" id="UP001375240"/>
    </source>
</evidence>
<dbReference type="GO" id="GO:0098552">
    <property type="term" value="C:side of membrane"/>
    <property type="evidence" value="ECO:0007669"/>
    <property type="project" value="UniProtKB-KW"/>
</dbReference>
<feature type="disulfide bond" evidence="9">
    <location>
        <begin position="55"/>
        <end position="88"/>
    </location>
</feature>
<accession>A0AAV9UY65</accession>
<dbReference type="PROSITE" id="PS52012">
    <property type="entry name" value="CFEM"/>
    <property type="match status" value="1"/>
</dbReference>
<feature type="region of interest" description="Disordered" evidence="10">
    <location>
        <begin position="95"/>
        <end position="128"/>
    </location>
</feature>
<comment type="caution">
    <text evidence="9">Lacks conserved residue(s) required for the propagation of feature annotation.</text>
</comment>
<reference evidence="13 14" key="1">
    <citation type="submission" date="2019-10" db="EMBL/GenBank/DDBJ databases">
        <authorList>
            <person name="Palmer J.M."/>
        </authorList>
    </citation>
    <scope>NUCLEOTIDE SEQUENCE [LARGE SCALE GENOMIC DNA]</scope>
    <source>
        <strain evidence="13 14">TWF696</strain>
    </source>
</reference>
<comment type="caution">
    <text evidence="13">The sequence shown here is derived from an EMBL/GenBank/DDBJ whole genome shotgun (WGS) entry which is preliminary data.</text>
</comment>
<protein>
    <recommendedName>
        <fullName evidence="12">CFEM domain-containing protein</fullName>
    </recommendedName>
</protein>
<keyword evidence="5" id="KW-0325">Glycoprotein</keyword>
<evidence type="ECO:0000256" key="9">
    <source>
        <dbReference type="PROSITE-ProRule" id="PRU01356"/>
    </source>
</evidence>
<feature type="compositionally biased region" description="Pro residues" evidence="10">
    <location>
        <begin position="108"/>
        <end position="118"/>
    </location>
</feature>
<keyword evidence="4" id="KW-0964">Secreted</keyword>
<feature type="domain" description="CFEM" evidence="12">
    <location>
        <begin position="1"/>
        <end position="115"/>
    </location>
</feature>
<dbReference type="GO" id="GO:0046872">
    <property type="term" value="F:metal ion binding"/>
    <property type="evidence" value="ECO:0007669"/>
    <property type="project" value="UniProtKB-UniRule"/>
</dbReference>
<dbReference type="GO" id="GO:0005576">
    <property type="term" value="C:extracellular region"/>
    <property type="evidence" value="ECO:0007669"/>
    <property type="project" value="UniProtKB-SubCell"/>
</dbReference>
<keyword evidence="9" id="KW-0349">Heme</keyword>
<evidence type="ECO:0000256" key="5">
    <source>
        <dbReference type="ARBA" id="ARBA00022622"/>
    </source>
</evidence>
<evidence type="ECO:0000256" key="3">
    <source>
        <dbReference type="ARBA" id="ARBA00010031"/>
    </source>
</evidence>
<keyword evidence="9" id="KW-0479">Metal-binding</keyword>
<evidence type="ECO:0000256" key="10">
    <source>
        <dbReference type="SAM" id="MobiDB-lite"/>
    </source>
</evidence>
<keyword evidence="14" id="KW-1185">Reference proteome</keyword>
<sequence length="128" mass="13607">MKFSTVLFAAGTLASAALAQKNPLDYINDFPKCAQQCLLTGVSATTCGLDIKCVCTTQAFFDKTVPCIQTNCEDKEEDSARDAAIKLCKEVGGVDVTDKLPPAHEGSTPPPTTPPVKPSPCKARKFRA</sequence>
<proteinExistence type="inferred from homology"/>
<evidence type="ECO:0000256" key="2">
    <source>
        <dbReference type="ARBA" id="ARBA00004613"/>
    </source>
</evidence>
<keyword evidence="9" id="KW-0408">Iron</keyword>
<keyword evidence="5" id="KW-0472">Membrane</keyword>
<organism evidence="13 14">
    <name type="scientific">Orbilia brochopaga</name>
    <dbReference type="NCBI Taxonomy" id="3140254"/>
    <lineage>
        <taxon>Eukaryota</taxon>
        <taxon>Fungi</taxon>
        <taxon>Dikarya</taxon>
        <taxon>Ascomycota</taxon>
        <taxon>Pezizomycotina</taxon>
        <taxon>Orbiliomycetes</taxon>
        <taxon>Orbiliales</taxon>
        <taxon>Orbiliaceae</taxon>
        <taxon>Orbilia</taxon>
    </lineage>
</organism>
<keyword evidence="8" id="KW-0449">Lipoprotein</keyword>
<evidence type="ECO:0000256" key="4">
    <source>
        <dbReference type="ARBA" id="ARBA00022525"/>
    </source>
</evidence>
<evidence type="ECO:0000256" key="6">
    <source>
        <dbReference type="ARBA" id="ARBA00022729"/>
    </source>
</evidence>
<comment type="similarity">
    <text evidence="3">Belongs to the RBT5 family.</text>
</comment>
<keyword evidence="6 11" id="KW-0732">Signal</keyword>
<gene>
    <name evidence="13" type="ORF">TWF696_005761</name>
</gene>